<keyword evidence="1" id="KW-0732">Signal</keyword>
<proteinExistence type="predicted"/>
<name>A0ABX0IR87_9FLAO</name>
<reference evidence="2 3" key="3">
    <citation type="submission" date="2020-02" db="EMBL/GenBank/DDBJ databases">
        <title>Flavobacterium profundi sp. nov., isolated from a deep-sea seamount.</title>
        <authorList>
            <person name="Zhang D.-C."/>
        </authorList>
    </citation>
    <scope>NUCLEOTIDE SEQUENCE [LARGE SCALE GENOMIC DNA]</scope>
    <source>
        <strain evidence="2 3">EC11</strain>
    </source>
</reference>
<organism evidence="2 3">
    <name type="scientific">Flavobacterium jejuense</name>
    <dbReference type="NCBI Taxonomy" id="1544455"/>
    <lineage>
        <taxon>Bacteria</taxon>
        <taxon>Pseudomonadati</taxon>
        <taxon>Bacteroidota</taxon>
        <taxon>Flavobacteriia</taxon>
        <taxon>Flavobacteriales</taxon>
        <taxon>Flavobacteriaceae</taxon>
        <taxon>Flavobacterium</taxon>
    </lineage>
</organism>
<feature type="chain" id="PRO_5046993373" evidence="1">
    <location>
        <begin position="21"/>
        <end position="85"/>
    </location>
</feature>
<evidence type="ECO:0000256" key="1">
    <source>
        <dbReference type="SAM" id="SignalP"/>
    </source>
</evidence>
<comment type="caution">
    <text evidence="2">The sequence shown here is derived from an EMBL/GenBank/DDBJ whole genome shotgun (WGS) entry which is preliminary data.</text>
</comment>
<dbReference type="EMBL" id="VEVQ02000007">
    <property type="protein sequence ID" value="NHN26354.1"/>
    <property type="molecule type" value="Genomic_DNA"/>
</dbReference>
<sequence length="85" mass="9540">MKKFMFSAVALVAFSFAGMANNSVEKINKEEIKNTQSNEILEEDKTPYDCLRIAGEVYGELKNVLSEDEAVDNAMAYYTDCIESL</sequence>
<protein>
    <submittedName>
        <fullName evidence="2">Uncharacterized protein</fullName>
    </submittedName>
</protein>
<reference evidence="2 3" key="2">
    <citation type="submission" date="2019-05" db="EMBL/GenBank/DDBJ databases">
        <authorList>
            <person name="Lianzixin W."/>
        </authorList>
    </citation>
    <scope>NUCLEOTIDE SEQUENCE [LARGE SCALE GENOMIC DNA]</scope>
    <source>
        <strain evidence="2 3">EC11</strain>
    </source>
</reference>
<evidence type="ECO:0000313" key="3">
    <source>
        <dbReference type="Proteomes" id="UP000817854"/>
    </source>
</evidence>
<gene>
    <name evidence="2" type="ORF">FIA58_011750</name>
</gene>
<reference evidence="3" key="1">
    <citation type="submission" date="2019-05" db="EMBL/GenBank/DDBJ databases">
        <title>Flavobacterium profundi sp. nov., isolated from a deep-sea seamount.</title>
        <authorList>
            <person name="Zhang D.-C."/>
        </authorList>
    </citation>
    <scope>NUCLEOTIDE SEQUENCE [LARGE SCALE GENOMIC DNA]</scope>
    <source>
        <strain evidence="3">EC11</strain>
    </source>
</reference>
<dbReference type="Proteomes" id="UP000817854">
    <property type="component" value="Unassembled WGS sequence"/>
</dbReference>
<feature type="signal peptide" evidence="1">
    <location>
        <begin position="1"/>
        <end position="20"/>
    </location>
</feature>
<keyword evidence="3" id="KW-1185">Reference proteome</keyword>
<accession>A0ABX0IR87</accession>
<evidence type="ECO:0000313" key="2">
    <source>
        <dbReference type="EMBL" id="NHN26354.1"/>
    </source>
</evidence>